<reference evidence="2 3" key="1">
    <citation type="journal article" date="2020" name="Nat. Commun.">
        <title>Genome of Tripterygium wilfordii and identification of cytochrome P450 involved in triptolide biosynthesis.</title>
        <authorList>
            <person name="Tu L."/>
            <person name="Su P."/>
            <person name="Zhang Z."/>
            <person name="Gao L."/>
            <person name="Wang J."/>
            <person name="Hu T."/>
            <person name="Zhou J."/>
            <person name="Zhang Y."/>
            <person name="Zhao Y."/>
            <person name="Liu Y."/>
            <person name="Song Y."/>
            <person name="Tong Y."/>
            <person name="Lu Y."/>
            <person name="Yang J."/>
            <person name="Xu C."/>
            <person name="Jia M."/>
            <person name="Peters R.J."/>
            <person name="Huang L."/>
            <person name="Gao W."/>
        </authorList>
    </citation>
    <scope>NUCLEOTIDE SEQUENCE [LARGE SCALE GENOMIC DNA]</scope>
    <source>
        <strain evidence="3">cv. XIE 37</strain>
        <tissue evidence="2">Leaf</tissue>
    </source>
</reference>
<protein>
    <submittedName>
        <fullName evidence="2">Josephin-like protein-like</fullName>
    </submittedName>
</protein>
<accession>A0A7J7DMQ0</accession>
<evidence type="ECO:0000313" key="3">
    <source>
        <dbReference type="Proteomes" id="UP000593562"/>
    </source>
</evidence>
<dbReference type="OrthoDB" id="727341at2759"/>
<proteinExistence type="predicted"/>
<feature type="region of interest" description="Disordered" evidence="1">
    <location>
        <begin position="1"/>
        <end position="33"/>
    </location>
</feature>
<evidence type="ECO:0000313" key="2">
    <source>
        <dbReference type="EMBL" id="KAF5747608.1"/>
    </source>
</evidence>
<gene>
    <name evidence="2" type="ORF">HS088_TW05G00333</name>
</gene>
<dbReference type="InParanoid" id="A0A7J7DMQ0"/>
<comment type="caution">
    <text evidence="2">The sequence shown here is derived from an EMBL/GenBank/DDBJ whole genome shotgun (WGS) entry which is preliminary data.</text>
</comment>
<keyword evidence="3" id="KW-1185">Reference proteome</keyword>
<organism evidence="2 3">
    <name type="scientific">Tripterygium wilfordii</name>
    <name type="common">Thunder God vine</name>
    <dbReference type="NCBI Taxonomy" id="458696"/>
    <lineage>
        <taxon>Eukaryota</taxon>
        <taxon>Viridiplantae</taxon>
        <taxon>Streptophyta</taxon>
        <taxon>Embryophyta</taxon>
        <taxon>Tracheophyta</taxon>
        <taxon>Spermatophyta</taxon>
        <taxon>Magnoliopsida</taxon>
        <taxon>eudicotyledons</taxon>
        <taxon>Gunneridae</taxon>
        <taxon>Pentapetalae</taxon>
        <taxon>rosids</taxon>
        <taxon>fabids</taxon>
        <taxon>Celastrales</taxon>
        <taxon>Celastraceae</taxon>
        <taxon>Tripterygium</taxon>
    </lineage>
</organism>
<dbReference type="PANTHER" id="PTHR34355">
    <property type="entry name" value="JOSEPHIN-LIKE PROTEIN"/>
    <property type="match status" value="1"/>
</dbReference>
<dbReference type="EMBL" id="JAAARO010000005">
    <property type="protein sequence ID" value="KAF5747608.1"/>
    <property type="molecule type" value="Genomic_DNA"/>
</dbReference>
<name>A0A7J7DMQ0_TRIWF</name>
<dbReference type="AlphaFoldDB" id="A0A7J7DMQ0"/>
<feature type="compositionally biased region" description="Polar residues" evidence="1">
    <location>
        <begin position="1"/>
        <end position="14"/>
    </location>
</feature>
<sequence length="129" mass="14310">MLGNSSKRSCSSPDVNDKPTIYLNHGGGTRRAGNKKRVRICFSFRMLRSSTHSPARLLWRLGAQVARALRRMSMRRRSSRKVSSAILARSRSLADAIDSQRAEAVEDCIEFLNSSSSLQRSNSVSAHSS</sequence>
<dbReference type="Proteomes" id="UP000593562">
    <property type="component" value="Unassembled WGS sequence"/>
</dbReference>
<evidence type="ECO:0000256" key="1">
    <source>
        <dbReference type="SAM" id="MobiDB-lite"/>
    </source>
</evidence>
<dbReference type="PANTHER" id="PTHR34355:SF1">
    <property type="entry name" value="JOSEPHIN-LIKE PROTEIN"/>
    <property type="match status" value="1"/>
</dbReference>